<accession>A0A5J4VYV6</accession>
<gene>
    <name evidence="1" type="ORF">EZS28_016728</name>
</gene>
<dbReference type="AlphaFoldDB" id="A0A5J4VYV6"/>
<sequence length="87" mass="10235">MENLEQMKRKIMKKKKKKMYLNMKMKNVNKFEKKIIMQKDQICDISIDDSGEEGNVAFAADDVVLLKMSAMRKRRAIQRGAEIGDYF</sequence>
<protein>
    <submittedName>
        <fullName evidence="1">Uncharacterized protein</fullName>
    </submittedName>
</protein>
<dbReference type="EMBL" id="SNRW01004247">
    <property type="protein sequence ID" value="KAA6387748.1"/>
    <property type="molecule type" value="Genomic_DNA"/>
</dbReference>
<organism evidence="1 2">
    <name type="scientific">Streblomastix strix</name>
    <dbReference type="NCBI Taxonomy" id="222440"/>
    <lineage>
        <taxon>Eukaryota</taxon>
        <taxon>Metamonada</taxon>
        <taxon>Preaxostyla</taxon>
        <taxon>Oxymonadida</taxon>
        <taxon>Streblomastigidae</taxon>
        <taxon>Streblomastix</taxon>
    </lineage>
</organism>
<evidence type="ECO:0000313" key="1">
    <source>
        <dbReference type="EMBL" id="KAA6387748.1"/>
    </source>
</evidence>
<proteinExistence type="predicted"/>
<reference evidence="1 2" key="1">
    <citation type="submission" date="2019-03" db="EMBL/GenBank/DDBJ databases">
        <title>Single cell metagenomics reveals metabolic interactions within the superorganism composed of flagellate Streblomastix strix and complex community of Bacteroidetes bacteria on its surface.</title>
        <authorList>
            <person name="Treitli S.C."/>
            <person name="Kolisko M."/>
            <person name="Husnik F."/>
            <person name="Keeling P."/>
            <person name="Hampl V."/>
        </authorList>
    </citation>
    <scope>NUCLEOTIDE SEQUENCE [LARGE SCALE GENOMIC DNA]</scope>
    <source>
        <strain evidence="1">ST1C</strain>
    </source>
</reference>
<dbReference type="Proteomes" id="UP000324800">
    <property type="component" value="Unassembled WGS sequence"/>
</dbReference>
<comment type="caution">
    <text evidence="1">The sequence shown here is derived from an EMBL/GenBank/DDBJ whole genome shotgun (WGS) entry which is preliminary data.</text>
</comment>
<evidence type="ECO:0000313" key="2">
    <source>
        <dbReference type="Proteomes" id="UP000324800"/>
    </source>
</evidence>
<name>A0A5J4VYV6_9EUKA</name>